<dbReference type="RefSeq" id="WP_091182990.1">
    <property type="nucleotide sequence ID" value="NZ_FNRY01000001.1"/>
</dbReference>
<dbReference type="InterPro" id="IPR025164">
    <property type="entry name" value="Toastrack_DUF4097"/>
</dbReference>
<dbReference type="Pfam" id="PF13349">
    <property type="entry name" value="DUF4097"/>
    <property type="match status" value="1"/>
</dbReference>
<dbReference type="STRING" id="640635.SAMN04489806_1854"/>
<organism evidence="2 3">
    <name type="scientific">Paramicrobacterium humi</name>
    <dbReference type="NCBI Taxonomy" id="640635"/>
    <lineage>
        <taxon>Bacteria</taxon>
        <taxon>Bacillati</taxon>
        <taxon>Actinomycetota</taxon>
        <taxon>Actinomycetes</taxon>
        <taxon>Micrococcales</taxon>
        <taxon>Microbacteriaceae</taxon>
        <taxon>Paramicrobacterium</taxon>
    </lineage>
</organism>
<dbReference type="EMBL" id="FNRY01000001">
    <property type="protein sequence ID" value="SEB81727.1"/>
    <property type="molecule type" value="Genomic_DNA"/>
</dbReference>
<gene>
    <name evidence="2" type="ORF">SAMN04489806_1854</name>
</gene>
<feature type="domain" description="DUF4097" evidence="1">
    <location>
        <begin position="32"/>
        <end position="264"/>
    </location>
</feature>
<dbReference type="OrthoDB" id="3232569at2"/>
<evidence type="ECO:0000313" key="2">
    <source>
        <dbReference type="EMBL" id="SEB81727.1"/>
    </source>
</evidence>
<accession>A0A1H4MFX0</accession>
<reference evidence="2 3" key="1">
    <citation type="submission" date="2016-10" db="EMBL/GenBank/DDBJ databases">
        <authorList>
            <person name="de Groot N.N."/>
        </authorList>
    </citation>
    <scope>NUCLEOTIDE SEQUENCE [LARGE SCALE GENOMIC DNA]</scope>
    <source>
        <strain evidence="2 3">DSM 21799</strain>
    </source>
</reference>
<sequence>MTMENWLIQPGESRVIDTGIVRSLKVALVAGQIDIIGHDEDSARIEVHDVVGKELKVSIVGDRLEIDHPQLRWENFLDVFRSFGPNKASAAVSVLVPRSIDLSFGVVSADALISGLTTNARLSTVNGELQVDHLSGKLELNAVSGAMSVQDHEGPINVHTVSGDVTASGALTRFTSDSVSGDVFVDVSGRCERIATNSVSGDLTARIDADLGARYVMNAVSGRLQLDDTSIVGMRGRSYSQTTKGTQNFTVEISANTISGNVTVIRRQDAPTGSPVEADGAAQ</sequence>
<proteinExistence type="predicted"/>
<dbReference type="AlphaFoldDB" id="A0A1H4MFX0"/>
<dbReference type="Proteomes" id="UP000199183">
    <property type="component" value="Unassembled WGS sequence"/>
</dbReference>
<name>A0A1H4MFX0_9MICO</name>
<protein>
    <submittedName>
        <fullName evidence="2">Putative adhesin</fullName>
    </submittedName>
</protein>
<keyword evidence="3" id="KW-1185">Reference proteome</keyword>
<evidence type="ECO:0000313" key="3">
    <source>
        <dbReference type="Proteomes" id="UP000199183"/>
    </source>
</evidence>
<evidence type="ECO:0000259" key="1">
    <source>
        <dbReference type="Pfam" id="PF13349"/>
    </source>
</evidence>